<dbReference type="PANTHER" id="PTHR38032">
    <property type="entry name" value="POLYMERASE-RELATED"/>
    <property type="match status" value="1"/>
</dbReference>
<dbReference type="PANTHER" id="PTHR38032:SF1">
    <property type="entry name" value="RNA-BINDING PROTEIN KHPB N-TERMINAL DOMAIN-CONTAINING PROTEIN"/>
    <property type="match status" value="1"/>
</dbReference>
<dbReference type="RefSeq" id="WP_008909030.1">
    <property type="nucleotide sequence ID" value="NZ_CAKP01000093.1"/>
</dbReference>
<dbReference type="OrthoDB" id="1279at2"/>
<proteinExistence type="predicted"/>
<sequence>MSKNEGKIGIKSGKVIYVDGENPPKIIVGEGVEVYINEKKIDGECQVKKEDIVKVVPKIIEGKRNLNIYVTEDAMEVYIDISYEPYIEYEIEDMEPQHELFITGKIKHKSIKKFTREEIEKSLREKNIIYGIKKEEIERAIDGGRFLVAEGKKIKEPEDDRIVYYFGNKNEEDVENSIKVDYFNRITYEYVEKGDILAEKFDGRDGSIGFDVYGRPVKPRKRVVKRLLSGPGCVVNENKAYAEISGMPEVKSGKVCVFEVLRINGDVDIKTGNIKFDGNVEVVGTVKEGFKIRAGNNVIIRGDVLEAEITTNGNIVVKKNVISSSLIAGCNQINNEKALKLIKDVYDILKTSLIALTELIKLGKIKIDKNVGRVLMLIIESKFPNKMQEIIKNDEFISSGFHNDIYVNWKKLFNYILMIKNNELLDYDGLTNMLKEVGNFIDTFQLLNTPADVYVSYCQNSKIFASNDVEITGQGCYNTNIVAKNQIRFISDKAIFRGGQMVAEKAIKASEVGSSAGVVTILKTSKHGIIEARVAFQNTLIQFDDITYKIEYPVKNLKAYIEKGELIVEKLKL</sequence>
<reference evidence="2 3" key="1">
    <citation type="journal article" date="2011" name="J. Bacteriol.">
        <title>Draft genome sequence of Caloramator australicus strain RC3T, a thermoanaerobe from the Great Artesian Basin of Australia.</title>
        <authorList>
            <person name="Ogg C.D."/>
            <person name="Patel B.K.C."/>
        </authorList>
    </citation>
    <scope>NUCLEOTIDE SEQUENCE [LARGE SCALE GENOMIC DNA]</scope>
    <source>
        <strain evidence="2 3">RC3</strain>
    </source>
</reference>
<evidence type="ECO:0000259" key="1">
    <source>
        <dbReference type="Pfam" id="PF20250"/>
    </source>
</evidence>
<gene>
    <name evidence="2" type="ORF">CAAU_1687</name>
</gene>
<protein>
    <submittedName>
        <fullName evidence="2">Serine phosphatase RsbU, regulator of sigma subunit</fullName>
    </submittedName>
</protein>
<dbReference type="Pfam" id="PF03961">
    <property type="entry name" value="FapA"/>
    <property type="match status" value="2"/>
</dbReference>
<evidence type="ECO:0000313" key="2">
    <source>
        <dbReference type="EMBL" id="CCJ33771.1"/>
    </source>
</evidence>
<dbReference type="Pfam" id="PF20250">
    <property type="entry name" value="FapA_N"/>
    <property type="match status" value="1"/>
</dbReference>
<comment type="caution">
    <text evidence="2">The sequence shown here is derived from an EMBL/GenBank/DDBJ whole genome shotgun (WGS) entry which is preliminary data.</text>
</comment>
<accession>I7LH50</accession>
<dbReference type="eggNOG" id="COG1315">
    <property type="taxonomic scope" value="Bacteria"/>
</dbReference>
<keyword evidence="3" id="KW-1185">Reference proteome</keyword>
<name>I7LH50_9CLOT</name>
<organism evidence="2 3">
    <name type="scientific">Caloramator australicus RC3</name>
    <dbReference type="NCBI Taxonomy" id="857293"/>
    <lineage>
        <taxon>Bacteria</taxon>
        <taxon>Bacillati</taxon>
        <taxon>Bacillota</taxon>
        <taxon>Clostridia</taxon>
        <taxon>Eubacteriales</taxon>
        <taxon>Clostridiaceae</taxon>
        <taxon>Caloramator</taxon>
    </lineage>
</organism>
<dbReference type="AlphaFoldDB" id="I7LH50"/>
<dbReference type="InterPro" id="IPR046866">
    <property type="entry name" value="FapA_N"/>
</dbReference>
<dbReference type="Proteomes" id="UP000007652">
    <property type="component" value="Unassembled WGS sequence"/>
</dbReference>
<evidence type="ECO:0000313" key="3">
    <source>
        <dbReference type="Proteomes" id="UP000007652"/>
    </source>
</evidence>
<dbReference type="EMBL" id="CAKP01000093">
    <property type="protein sequence ID" value="CCJ33771.1"/>
    <property type="molecule type" value="Genomic_DNA"/>
</dbReference>
<dbReference type="InterPro" id="IPR005646">
    <property type="entry name" value="FapA"/>
</dbReference>
<dbReference type="InterPro" id="IPR046865">
    <property type="entry name" value="FapA_b_solenoid"/>
</dbReference>
<feature type="domain" description="Flagellar Assembly Protein A N-terminal region" evidence="1">
    <location>
        <begin position="68"/>
        <end position="252"/>
    </location>
</feature>
<dbReference type="STRING" id="857293.CAAU_1687"/>